<evidence type="ECO:0000313" key="2">
    <source>
        <dbReference type="EMBL" id="GIY60493.1"/>
    </source>
</evidence>
<proteinExistence type="predicted"/>
<sequence>MVPGKETRIWRFVLKEGEGGDEQIAYLLREGLSNSEKIGFRFLEGNHKILHIVRRELHAMSVLGRISTITFRGLGNAILAPTSAKGAAAKPTPDPRMGAVRRPGLFSTDAGHAPLFGTRGNN</sequence>
<evidence type="ECO:0000313" key="3">
    <source>
        <dbReference type="Proteomes" id="UP001054945"/>
    </source>
</evidence>
<protein>
    <submittedName>
        <fullName evidence="2">Uncharacterized protein</fullName>
    </submittedName>
</protein>
<evidence type="ECO:0000256" key="1">
    <source>
        <dbReference type="SAM" id="MobiDB-lite"/>
    </source>
</evidence>
<comment type="caution">
    <text evidence="2">The sequence shown here is derived from an EMBL/GenBank/DDBJ whole genome shotgun (WGS) entry which is preliminary data.</text>
</comment>
<dbReference type="EMBL" id="BPLR01013332">
    <property type="protein sequence ID" value="GIY60493.1"/>
    <property type="molecule type" value="Genomic_DNA"/>
</dbReference>
<dbReference type="AlphaFoldDB" id="A0AAV4URT6"/>
<keyword evidence="3" id="KW-1185">Reference proteome</keyword>
<gene>
    <name evidence="2" type="ORF">CEXT_45151</name>
</gene>
<dbReference type="Proteomes" id="UP001054945">
    <property type="component" value="Unassembled WGS sequence"/>
</dbReference>
<feature type="region of interest" description="Disordered" evidence="1">
    <location>
        <begin position="84"/>
        <end position="122"/>
    </location>
</feature>
<organism evidence="2 3">
    <name type="scientific">Caerostris extrusa</name>
    <name type="common">Bark spider</name>
    <name type="synonym">Caerostris bankana</name>
    <dbReference type="NCBI Taxonomy" id="172846"/>
    <lineage>
        <taxon>Eukaryota</taxon>
        <taxon>Metazoa</taxon>
        <taxon>Ecdysozoa</taxon>
        <taxon>Arthropoda</taxon>
        <taxon>Chelicerata</taxon>
        <taxon>Arachnida</taxon>
        <taxon>Araneae</taxon>
        <taxon>Araneomorphae</taxon>
        <taxon>Entelegynae</taxon>
        <taxon>Araneoidea</taxon>
        <taxon>Araneidae</taxon>
        <taxon>Caerostris</taxon>
    </lineage>
</organism>
<accession>A0AAV4URT6</accession>
<reference evidence="2 3" key="1">
    <citation type="submission" date="2021-06" db="EMBL/GenBank/DDBJ databases">
        <title>Caerostris extrusa draft genome.</title>
        <authorList>
            <person name="Kono N."/>
            <person name="Arakawa K."/>
        </authorList>
    </citation>
    <scope>NUCLEOTIDE SEQUENCE [LARGE SCALE GENOMIC DNA]</scope>
</reference>
<name>A0AAV4URT6_CAEEX</name>